<protein>
    <submittedName>
        <fullName evidence="2">Uncharacterized protein</fullName>
    </submittedName>
</protein>
<name>A0A2D4P264_MICSU</name>
<accession>A0A2D4P264</accession>
<feature type="compositionally biased region" description="Pro residues" evidence="1">
    <location>
        <begin position="18"/>
        <end position="29"/>
    </location>
</feature>
<dbReference type="EMBL" id="IACN01029773">
    <property type="protein sequence ID" value="LAB51638.1"/>
    <property type="molecule type" value="Transcribed_RNA"/>
</dbReference>
<evidence type="ECO:0000313" key="2">
    <source>
        <dbReference type="EMBL" id="LAB51638.1"/>
    </source>
</evidence>
<reference evidence="2" key="2">
    <citation type="submission" date="2017-11" db="EMBL/GenBank/DDBJ databases">
        <title>Coralsnake Venomics: Analyses of Venom Gland Transcriptomes and Proteomes of Six Brazilian Taxa.</title>
        <authorList>
            <person name="Aird S.D."/>
            <person name="Jorge da Silva N."/>
            <person name="Qiu L."/>
            <person name="Villar-Briones A."/>
            <person name="Aparecida-Saddi V."/>
            <person name="Campos-Telles M.P."/>
            <person name="Grau M."/>
            <person name="Mikheyev A.S."/>
        </authorList>
    </citation>
    <scope>NUCLEOTIDE SEQUENCE</scope>
    <source>
        <tissue evidence="2">Venom_gland</tissue>
    </source>
</reference>
<proteinExistence type="predicted"/>
<organism evidence="2">
    <name type="scientific">Micrurus surinamensis</name>
    <name type="common">Surinam coral snake</name>
    <dbReference type="NCBI Taxonomy" id="129470"/>
    <lineage>
        <taxon>Eukaryota</taxon>
        <taxon>Metazoa</taxon>
        <taxon>Chordata</taxon>
        <taxon>Craniata</taxon>
        <taxon>Vertebrata</taxon>
        <taxon>Euteleostomi</taxon>
        <taxon>Lepidosauria</taxon>
        <taxon>Squamata</taxon>
        <taxon>Bifurcata</taxon>
        <taxon>Unidentata</taxon>
        <taxon>Episquamata</taxon>
        <taxon>Toxicofera</taxon>
        <taxon>Serpentes</taxon>
        <taxon>Colubroidea</taxon>
        <taxon>Elapidae</taxon>
        <taxon>Elapinae</taxon>
        <taxon>Micrurus</taxon>
    </lineage>
</organism>
<feature type="region of interest" description="Disordered" evidence="1">
    <location>
        <begin position="1"/>
        <end position="29"/>
    </location>
</feature>
<dbReference type="AlphaFoldDB" id="A0A2D4P264"/>
<evidence type="ECO:0000256" key="1">
    <source>
        <dbReference type="SAM" id="MobiDB-lite"/>
    </source>
</evidence>
<reference evidence="2" key="1">
    <citation type="submission" date="2017-07" db="EMBL/GenBank/DDBJ databases">
        <authorList>
            <person name="Mikheyev A."/>
            <person name="Grau M."/>
        </authorList>
    </citation>
    <scope>NUCLEOTIDE SEQUENCE</scope>
    <source>
        <tissue evidence="2">Venom_gland</tissue>
    </source>
</reference>
<sequence>MAPAKKPQASHHAAACCPRPPGLPTPPRPPKTQIKFFVCSLKIRNKSGDQDGTDGKRILTFWMDCPGGQTPVLALEPPSRLRSPCLRGDFVEGIEDRPVSKAFQSRILKGQANRSFSLRMEKTACR</sequence>